<gene>
    <name evidence="12" type="ORF">NEMVEDRAFT_v1g132323</name>
</gene>
<keyword evidence="9" id="KW-0325">Glycoprotein</keyword>
<feature type="disulfide bond" evidence="10">
    <location>
        <begin position="467"/>
        <end position="528"/>
    </location>
</feature>
<feature type="disulfide bond" evidence="10">
    <location>
        <begin position="59"/>
        <end position="69"/>
    </location>
</feature>
<dbReference type="InterPro" id="IPR001190">
    <property type="entry name" value="SRCR"/>
</dbReference>
<dbReference type="EMBL" id="DS469814">
    <property type="protein sequence ID" value="EDO32614.1"/>
    <property type="molecule type" value="Genomic_DNA"/>
</dbReference>
<dbReference type="PANTHER" id="PTHR19331:SF465">
    <property type="entry name" value="EGG PEPTIDE SPERACT RECEPTOR"/>
    <property type="match status" value="1"/>
</dbReference>
<feature type="disulfide bond" evidence="10">
    <location>
        <begin position="498"/>
        <end position="508"/>
    </location>
</feature>
<organism evidence="12 13">
    <name type="scientific">Nematostella vectensis</name>
    <name type="common">Starlet sea anemone</name>
    <dbReference type="NCBI Taxonomy" id="45351"/>
    <lineage>
        <taxon>Eukaryota</taxon>
        <taxon>Metazoa</taxon>
        <taxon>Cnidaria</taxon>
        <taxon>Anthozoa</taxon>
        <taxon>Hexacorallia</taxon>
        <taxon>Actiniaria</taxon>
        <taxon>Edwardsiidae</taxon>
        <taxon>Nematostella</taxon>
    </lineage>
</organism>
<dbReference type="PhylomeDB" id="A7SUJ5"/>
<dbReference type="eggNOG" id="KOG3627">
    <property type="taxonomic scope" value="Eukaryota"/>
</dbReference>
<dbReference type="PRINTS" id="PR00258">
    <property type="entry name" value="SPERACTRCPTR"/>
</dbReference>
<accession>A7SUJ5</accession>
<feature type="domain" description="SRCR" evidence="11">
    <location>
        <begin position="211"/>
        <end position="311"/>
    </location>
</feature>
<keyword evidence="6" id="KW-0472">Membrane</keyword>
<feature type="domain" description="SRCR" evidence="11">
    <location>
        <begin position="101"/>
        <end position="202"/>
    </location>
</feature>
<feature type="disulfide bond" evidence="10">
    <location>
        <begin position="15"/>
        <end position="79"/>
    </location>
</feature>
<dbReference type="InParanoid" id="A7SUJ5"/>
<reference evidence="12 13" key="1">
    <citation type="journal article" date="2007" name="Science">
        <title>Sea anemone genome reveals ancestral eumetazoan gene repertoire and genomic organization.</title>
        <authorList>
            <person name="Putnam N.H."/>
            <person name="Srivastava M."/>
            <person name="Hellsten U."/>
            <person name="Dirks B."/>
            <person name="Chapman J."/>
            <person name="Salamov A."/>
            <person name="Terry A."/>
            <person name="Shapiro H."/>
            <person name="Lindquist E."/>
            <person name="Kapitonov V.V."/>
            <person name="Jurka J."/>
            <person name="Genikhovich G."/>
            <person name="Grigoriev I.V."/>
            <person name="Lucas S.M."/>
            <person name="Steele R.E."/>
            <person name="Finnerty J.R."/>
            <person name="Technau U."/>
            <person name="Martindale M.Q."/>
            <person name="Rokhsar D.S."/>
        </authorList>
    </citation>
    <scope>NUCLEOTIDE SEQUENCE [LARGE SCALE GENOMIC DNA]</scope>
    <source>
        <strain evidence="13">CH2 X CH6</strain>
    </source>
</reference>
<proteinExistence type="predicted"/>
<feature type="non-terminal residue" evidence="12">
    <location>
        <position position="622"/>
    </location>
</feature>
<feature type="disulfide bond" evidence="10">
    <location>
        <begin position="249"/>
        <end position="310"/>
    </location>
</feature>
<dbReference type="SMART" id="SM00202">
    <property type="entry name" value="SR"/>
    <property type="match status" value="6"/>
</dbReference>
<comment type="caution">
    <text evidence="10">Lacks conserved residue(s) required for the propagation of feature annotation.</text>
</comment>
<feature type="non-terminal residue" evidence="12">
    <location>
        <position position="1"/>
    </location>
</feature>
<dbReference type="Pfam" id="PF00530">
    <property type="entry name" value="SRCR"/>
    <property type="match status" value="6"/>
</dbReference>
<dbReference type="Proteomes" id="UP000001593">
    <property type="component" value="Unassembled WGS sequence"/>
</dbReference>
<evidence type="ECO:0000256" key="6">
    <source>
        <dbReference type="ARBA" id="ARBA00023136"/>
    </source>
</evidence>
<feature type="domain" description="SRCR" evidence="11">
    <location>
        <begin position="1"/>
        <end position="90"/>
    </location>
</feature>
<feature type="disulfide bond" evidence="10">
    <location>
        <begin position="172"/>
        <end position="182"/>
    </location>
</feature>
<evidence type="ECO:0000256" key="1">
    <source>
        <dbReference type="ARBA" id="ARBA00004167"/>
    </source>
</evidence>
<evidence type="ECO:0000256" key="3">
    <source>
        <dbReference type="ARBA" id="ARBA00022729"/>
    </source>
</evidence>
<dbReference type="FunFam" id="3.10.250.10:FF:000001">
    <property type="entry name" value="Lysyl oxidase 4 isoform X1"/>
    <property type="match status" value="1"/>
</dbReference>
<dbReference type="AlphaFoldDB" id="A7SUJ5"/>
<dbReference type="Gene3D" id="3.10.250.10">
    <property type="entry name" value="SRCR-like domain"/>
    <property type="match status" value="6"/>
</dbReference>
<dbReference type="HOGENOM" id="CLU_002555_0_3_1"/>
<dbReference type="PROSITE" id="PS50287">
    <property type="entry name" value="SRCR_2"/>
    <property type="match status" value="6"/>
</dbReference>
<dbReference type="InterPro" id="IPR036772">
    <property type="entry name" value="SRCR-like_dom_sf"/>
</dbReference>
<dbReference type="GO" id="GO:0016020">
    <property type="term" value="C:membrane"/>
    <property type="evidence" value="ECO:0007669"/>
    <property type="project" value="UniProtKB-SubCell"/>
</dbReference>
<name>A7SUJ5_NEMVE</name>
<keyword evidence="5" id="KW-1133">Transmembrane helix</keyword>
<dbReference type="PANTHER" id="PTHR19331">
    <property type="entry name" value="SCAVENGER RECEPTOR DOMAIN-CONTAINING"/>
    <property type="match status" value="1"/>
</dbReference>
<evidence type="ECO:0000259" key="11">
    <source>
        <dbReference type="PROSITE" id="PS50287"/>
    </source>
</evidence>
<keyword evidence="8" id="KW-0675">Receptor</keyword>
<evidence type="ECO:0000256" key="10">
    <source>
        <dbReference type="PROSITE-ProRule" id="PRU00196"/>
    </source>
</evidence>
<dbReference type="FunFam" id="3.10.250.10:FF:000016">
    <property type="entry name" value="Scavenger receptor cysteine-rich protein type 12"/>
    <property type="match status" value="2"/>
</dbReference>
<keyword evidence="13" id="KW-1185">Reference proteome</keyword>
<keyword evidence="7 10" id="KW-1015">Disulfide bond</keyword>
<dbReference type="OMA" id="WTINSAH"/>
<evidence type="ECO:0000256" key="7">
    <source>
        <dbReference type="ARBA" id="ARBA00023157"/>
    </source>
</evidence>
<feature type="disulfide bond" evidence="10">
    <location>
        <begin position="282"/>
        <end position="292"/>
    </location>
</feature>
<evidence type="ECO:0000256" key="8">
    <source>
        <dbReference type="ARBA" id="ARBA00023170"/>
    </source>
</evidence>
<protein>
    <recommendedName>
        <fullName evidence="11">SRCR domain-containing protein</fullName>
    </recommendedName>
</protein>
<evidence type="ECO:0000256" key="5">
    <source>
        <dbReference type="ARBA" id="ARBA00022989"/>
    </source>
</evidence>
<evidence type="ECO:0000256" key="4">
    <source>
        <dbReference type="ARBA" id="ARBA00022737"/>
    </source>
</evidence>
<feature type="disulfide bond" evidence="10">
    <location>
        <begin position="611"/>
        <end position="621"/>
    </location>
</feature>
<evidence type="ECO:0000256" key="2">
    <source>
        <dbReference type="ARBA" id="ARBA00022692"/>
    </source>
</evidence>
<feature type="disulfide bond" evidence="10">
    <location>
        <begin position="389"/>
        <end position="399"/>
    </location>
</feature>
<dbReference type="FunFam" id="3.10.250.10:FF:000007">
    <property type="entry name" value="Soluble scavenger receptor cysteine-rich domain-containing protein SSC5D"/>
    <property type="match status" value="2"/>
</dbReference>
<comment type="subcellular location">
    <subcellularLocation>
        <location evidence="1">Membrane</location>
        <topology evidence="1">Single-pass membrane protein</topology>
    </subcellularLocation>
</comment>
<keyword evidence="4" id="KW-0677">Repeat</keyword>
<keyword evidence="2" id="KW-0812">Transmembrane</keyword>
<dbReference type="SUPFAM" id="SSF56487">
    <property type="entry name" value="SRCR-like"/>
    <property type="match status" value="6"/>
</dbReference>
<feature type="domain" description="SRCR" evidence="11">
    <location>
        <begin position="318"/>
        <end position="420"/>
    </location>
</feature>
<evidence type="ECO:0000256" key="9">
    <source>
        <dbReference type="ARBA" id="ARBA00023180"/>
    </source>
</evidence>
<feature type="disulfide bond" evidence="10">
    <location>
        <begin position="28"/>
        <end position="89"/>
    </location>
</feature>
<evidence type="ECO:0000313" key="12">
    <source>
        <dbReference type="EMBL" id="EDO32614.1"/>
    </source>
</evidence>
<evidence type="ECO:0000313" key="13">
    <source>
        <dbReference type="Proteomes" id="UP000001593"/>
    </source>
</evidence>
<sequence>GTVEVLHNGSWGGICDDSWDINDAHVICRQLGYLWALSAPCCSIFGLGPNPIVLDDVNCHGNENDISECDHRPWGQHDCNMWQFAGVICRPENFTKAFQKVRLTGGAVPQAGRVEIYNAGIWGDINQFGWDMIDGHVLCKGLGYPGVLAVTYRSKHLFHVPLMFTWAKSVSCHGNETSLLECDIAIETRRVSYGYDAGVVCKTENDTALQFRLRNSTVMHAGRVEVLIAGIWGGVSFQHWTINSAHVFCRHVGYTGADMVVSGASILFKLSHTIKWAHEIRCHGNELSLNQCNITVLSNPNIENDAGVICATNASGEVRLTGSSYPFAGLVSVKLAGVWGTVDNRDWSQTDADVLCRSLGYPGVLYPILFATKVFGHGSGPVWITDLRCQGNETGMLSCQRSMSFSGVWSHDQDAGVVCRENGTQLFQVRLEGASVSYAGRVGVSLMGDWGTISAVNFTKPVADVICRQLGFPGSLEALGYGAFGPGSGPTWLEGVGCYGNERNLSQCTLGVLSPVYPTHMNDAGVICDKGEKFEKDFQVRIVGGSHVGRVEVCLKGVWGSVVHVLKTSLVQFGHVVCRQLGYPGVVRPIRNAATKYGRGSGPVWMTHVSCYGNESWVGDCA</sequence>
<feature type="domain" description="SRCR" evidence="11">
    <location>
        <begin position="429"/>
        <end position="529"/>
    </location>
</feature>
<keyword evidence="3" id="KW-0732">Signal</keyword>
<feature type="domain" description="SRCR" evidence="11">
    <location>
        <begin position="540"/>
        <end position="622"/>
    </location>
</feature>